<feature type="domain" description="C3H1-type" evidence="3">
    <location>
        <begin position="87"/>
        <end position="110"/>
    </location>
</feature>
<reference evidence="4 5" key="1">
    <citation type="journal article" date="2020" name="ISME J.">
        <title>Uncovering the hidden diversity of litter-decomposition mechanisms in mushroom-forming fungi.</title>
        <authorList>
            <person name="Floudas D."/>
            <person name="Bentzer J."/>
            <person name="Ahren D."/>
            <person name="Johansson T."/>
            <person name="Persson P."/>
            <person name="Tunlid A."/>
        </authorList>
    </citation>
    <scope>NUCLEOTIDE SEQUENCE [LARGE SCALE GENOMIC DNA]</scope>
    <source>
        <strain evidence="4 5">CBS 291.85</strain>
    </source>
</reference>
<dbReference type="InterPro" id="IPR041679">
    <property type="entry name" value="DNA2/NAM7-like_C"/>
</dbReference>
<dbReference type="OrthoDB" id="2423195at2759"/>
<dbReference type="PANTHER" id="PTHR10887:SF445">
    <property type="entry name" value="NFX1-TYPE ZINC FINGER-CONTAINING PROTEIN 1"/>
    <property type="match status" value="1"/>
</dbReference>
<comment type="caution">
    <text evidence="4">The sequence shown here is derived from an EMBL/GenBank/DDBJ whole genome shotgun (WGS) entry which is preliminary data.</text>
</comment>
<dbReference type="GO" id="GO:0004386">
    <property type="term" value="F:helicase activity"/>
    <property type="evidence" value="ECO:0007669"/>
    <property type="project" value="InterPro"/>
</dbReference>
<feature type="compositionally biased region" description="Polar residues" evidence="2">
    <location>
        <begin position="64"/>
        <end position="75"/>
    </location>
</feature>
<dbReference type="InterPro" id="IPR041677">
    <property type="entry name" value="DNA2/NAM7_AAA_11"/>
</dbReference>
<sequence length="1441" mass="162987">MSKPCRYFSSPGGCHRGNLCTFRHDQEQSSSNAPQTPTVLCRFLNSPGGCRKGDTCTFRHDQDLSSSNPGSPNHLSSRDPDTAPLGACRSFWNTGECKHSFNCRYKHKENPLRRSTEQQRPSELPSASSMNTGNPDFLFAGEKTPDSPAVTHNYLMKFLRDEFRFMNKAHDAGTFLRLLNNATASVAPKSSSLWTAEEGQQLFFKIASGNGLLRLADVVRWPNVSSRAGANRLVLSFQNHYVLLLRFFASDIVVKSSRSNLVNGTYMVVMENLEMFTTTVEKCMSAIMVEKRFRDPFERRAPGVPASGSCYEVISYLSTILYECITRFKNAVVTYPNLLRLVRAVHDWFTTWSQAVNSPDPQMRFDDPCTQLDARQLDYLISQLKERVDRNAKISTREESKIDMAKNASSSHIMSQPSSAHEEGVIAALHMVQQSVGGRHDNDHADIGEIRIAPTSQELICELPQFIPANIYDAPHHLPVGTMDRELDIQFRLLREELIAPLRASVQNVRNDLLSMRQRRTRMHEIFSKQGGKYRGFNNSQDSVIFNVYTGVSFSYLVPDWRGLATLLTIDTPPGRARSQGSGARTAYWESMGGKRLMQGCLVALIWEEGNDVDVYLGTMTSSTKDLKDSAASSASRLELKVVFFDDSVQMRVLQSLRQHSGGGRKVLIEAPVMFEAIRPFLEALRREPESIPFGKYLIHQPARALALQGVDPPQYATAPGFSFQLESLFREEAGVTGLELSVTDPDSVEVARRELKERSRLDPSQADAVVDALTREVSLIQGPPGTGKSYTGVEIIRILRQVATPILLIAFTNHALDHLLNSVIDNNITRRIVRLGGRSADERMREFSIEALEMAQGGSSLDGTIKDLYRNLKDTQKQIKQLMEKVVRKTTPSGAIMRHLDIEFPEHWESISYPPNWVSEMISYHIEQAGEGWERVQRRGKAPDNQNDEGENINLKFWLDGEDLDYLEQQSLPVPEAEAEIVDDVQLSSRNRFDVLAQVEGEQSGGSERDDISEVDIGDIVEEDWQTGSWDVVLVEDEDEPTVLLEDIQRLALQDPASQTPTSAILEILESSHSTLPKPDLPEVPRTNRPLQELLENSNVWFMSKEERRGLFSHWERETRDLLEITQHSDFDRLRDLHQEQLRSYQECKDQLSSLMKSLSPQVMVVEEAGQVLEAHILGTLVPSIEHMILIGDPLQLRPTLNNYALSMDNKRGKELYKFDMSLMERLSSGGLPMSLIDVQRRMRPDIADLVRNTLYPRLDDHNLVKKYPDVRGFRKNIFFMTHNHPENDGSEDISSKYNTFEANMIKELVLYLVRQGYSNDGDIVVLVGYLGQLVRVREVLSEQVTVVIDERDQRELENTQLDDDSEDTAMFGSVRTKKISSYVRIRTIDNYQGEEAKVVATFLPRMGRCRCTNTHDVRLSFCLPSGMLVPVMMSLISVE</sequence>
<dbReference type="InterPro" id="IPR045055">
    <property type="entry name" value="DNA2/NAM7-like"/>
</dbReference>
<dbReference type="SMART" id="SM00356">
    <property type="entry name" value="ZnF_C3H1"/>
    <property type="match status" value="3"/>
</dbReference>
<dbReference type="Pfam" id="PF13086">
    <property type="entry name" value="AAA_11"/>
    <property type="match status" value="2"/>
</dbReference>
<feature type="zinc finger region" description="C3H1-type" evidence="1">
    <location>
        <begin position="35"/>
        <end position="63"/>
    </location>
</feature>
<dbReference type="EMBL" id="JAACJM010000199">
    <property type="protein sequence ID" value="KAF5338167.1"/>
    <property type="molecule type" value="Genomic_DNA"/>
</dbReference>
<dbReference type="Gene3D" id="3.40.50.300">
    <property type="entry name" value="P-loop containing nucleotide triphosphate hydrolases"/>
    <property type="match status" value="3"/>
</dbReference>
<feature type="domain" description="C3H1-type" evidence="3">
    <location>
        <begin position="4"/>
        <end position="27"/>
    </location>
</feature>
<dbReference type="GO" id="GO:0008270">
    <property type="term" value="F:zinc ion binding"/>
    <property type="evidence" value="ECO:0007669"/>
    <property type="project" value="UniProtKB-KW"/>
</dbReference>
<dbReference type="InterPro" id="IPR027417">
    <property type="entry name" value="P-loop_NTPase"/>
</dbReference>
<name>A0A8H5CCU1_9AGAR</name>
<dbReference type="CDD" id="cd18808">
    <property type="entry name" value="SF1_C_Upf1"/>
    <property type="match status" value="1"/>
</dbReference>
<keyword evidence="5" id="KW-1185">Reference proteome</keyword>
<evidence type="ECO:0000256" key="1">
    <source>
        <dbReference type="PROSITE-ProRule" id="PRU00723"/>
    </source>
</evidence>
<gene>
    <name evidence="4" type="ORF">D9758_014721</name>
</gene>
<evidence type="ECO:0000313" key="5">
    <source>
        <dbReference type="Proteomes" id="UP000559256"/>
    </source>
</evidence>
<keyword evidence="1" id="KW-0479">Metal-binding</keyword>
<dbReference type="Gene3D" id="4.10.1000.10">
    <property type="entry name" value="Zinc finger, CCCH-type"/>
    <property type="match status" value="1"/>
</dbReference>
<protein>
    <recommendedName>
        <fullName evidence="3">C3H1-type domain-containing protein</fullName>
    </recommendedName>
</protein>
<dbReference type="SUPFAM" id="SSF52540">
    <property type="entry name" value="P-loop containing nucleoside triphosphate hydrolases"/>
    <property type="match status" value="1"/>
</dbReference>
<dbReference type="PROSITE" id="PS50103">
    <property type="entry name" value="ZF_C3H1"/>
    <property type="match status" value="3"/>
</dbReference>
<keyword evidence="1" id="KW-0862">Zinc</keyword>
<evidence type="ECO:0000313" key="4">
    <source>
        <dbReference type="EMBL" id="KAF5338167.1"/>
    </source>
</evidence>
<dbReference type="InterPro" id="IPR047187">
    <property type="entry name" value="SF1_C_Upf1"/>
</dbReference>
<feature type="region of interest" description="Disordered" evidence="2">
    <location>
        <begin position="110"/>
        <end position="137"/>
    </location>
</feature>
<dbReference type="InterPro" id="IPR000571">
    <property type="entry name" value="Znf_CCCH"/>
</dbReference>
<evidence type="ECO:0000259" key="3">
    <source>
        <dbReference type="PROSITE" id="PS50103"/>
    </source>
</evidence>
<accession>A0A8H5CCU1</accession>
<dbReference type="GO" id="GO:0031380">
    <property type="term" value="C:nuclear RNA-directed RNA polymerase complex"/>
    <property type="evidence" value="ECO:0007669"/>
    <property type="project" value="TreeGrafter"/>
</dbReference>
<keyword evidence="1" id="KW-0863">Zinc-finger</keyword>
<evidence type="ECO:0000256" key="2">
    <source>
        <dbReference type="SAM" id="MobiDB-lite"/>
    </source>
</evidence>
<organism evidence="4 5">
    <name type="scientific">Tetrapyrgos nigripes</name>
    <dbReference type="NCBI Taxonomy" id="182062"/>
    <lineage>
        <taxon>Eukaryota</taxon>
        <taxon>Fungi</taxon>
        <taxon>Dikarya</taxon>
        <taxon>Basidiomycota</taxon>
        <taxon>Agaricomycotina</taxon>
        <taxon>Agaricomycetes</taxon>
        <taxon>Agaricomycetidae</taxon>
        <taxon>Agaricales</taxon>
        <taxon>Marasmiineae</taxon>
        <taxon>Marasmiaceae</taxon>
        <taxon>Tetrapyrgos</taxon>
    </lineage>
</organism>
<dbReference type="PANTHER" id="PTHR10887">
    <property type="entry name" value="DNA2/NAM7 HELICASE FAMILY"/>
    <property type="match status" value="1"/>
</dbReference>
<feature type="region of interest" description="Disordered" evidence="2">
    <location>
        <begin position="61"/>
        <end position="80"/>
    </location>
</feature>
<proteinExistence type="predicted"/>
<feature type="zinc finger region" description="C3H1-type" evidence="1">
    <location>
        <begin position="4"/>
        <end position="27"/>
    </location>
</feature>
<dbReference type="GO" id="GO:0031048">
    <property type="term" value="P:regulatory ncRNA-mediated heterochromatin formation"/>
    <property type="evidence" value="ECO:0007669"/>
    <property type="project" value="TreeGrafter"/>
</dbReference>
<feature type="compositionally biased region" description="Polar residues" evidence="2">
    <location>
        <begin position="118"/>
        <end position="134"/>
    </location>
</feature>
<feature type="domain" description="C3H1-type" evidence="3">
    <location>
        <begin position="35"/>
        <end position="63"/>
    </location>
</feature>
<feature type="zinc finger region" description="C3H1-type" evidence="1">
    <location>
        <begin position="87"/>
        <end position="110"/>
    </location>
</feature>
<dbReference type="Proteomes" id="UP000559256">
    <property type="component" value="Unassembled WGS sequence"/>
</dbReference>
<dbReference type="Pfam" id="PF13087">
    <property type="entry name" value="AAA_12"/>
    <property type="match status" value="1"/>
</dbReference>